<gene>
    <name evidence="1" type="ORF">GBA63_21975</name>
</gene>
<dbReference type="PROSITE" id="PS51354">
    <property type="entry name" value="GLUTAREDOXIN_2"/>
    <property type="match status" value="1"/>
</dbReference>
<dbReference type="InterPro" id="IPR008554">
    <property type="entry name" value="Glutaredoxin-like"/>
</dbReference>
<dbReference type="Pfam" id="PF05768">
    <property type="entry name" value="Glrx-like"/>
    <property type="match status" value="1"/>
</dbReference>
<organism evidence="1 2">
    <name type="scientific">Rubrobacter tropicus</name>
    <dbReference type="NCBI Taxonomy" id="2653851"/>
    <lineage>
        <taxon>Bacteria</taxon>
        <taxon>Bacillati</taxon>
        <taxon>Actinomycetota</taxon>
        <taxon>Rubrobacteria</taxon>
        <taxon>Rubrobacterales</taxon>
        <taxon>Rubrobacteraceae</taxon>
        <taxon>Rubrobacter</taxon>
    </lineage>
</organism>
<protein>
    <submittedName>
        <fullName evidence="1">Thioredoxin family protein</fullName>
    </submittedName>
</protein>
<name>A0A6G8QG00_9ACTN</name>
<proteinExistence type="predicted"/>
<dbReference type="InterPro" id="IPR036249">
    <property type="entry name" value="Thioredoxin-like_sf"/>
</dbReference>
<dbReference type="Proteomes" id="UP000501452">
    <property type="component" value="Plasmid unnamed1"/>
</dbReference>
<sequence length="94" mass="10586">MVEVTLLTQEHCAFCEQAKEVLGRLSGEYPISVRELDLATPEGQELAWHGGVMFPPGIFVAGVPFSYGRPSEKKLRSELERRLAQREARGEDKR</sequence>
<accession>A0A6G8QG00</accession>
<evidence type="ECO:0000313" key="1">
    <source>
        <dbReference type="EMBL" id="QIN85382.1"/>
    </source>
</evidence>
<dbReference type="SUPFAM" id="SSF52833">
    <property type="entry name" value="Thioredoxin-like"/>
    <property type="match status" value="1"/>
</dbReference>
<dbReference type="RefSeq" id="WP_166180633.1">
    <property type="nucleotide sequence ID" value="NZ_CP045120.1"/>
</dbReference>
<geneLocation type="plasmid" evidence="1 2">
    <name>unnamed1</name>
</geneLocation>
<dbReference type="KEGG" id="rub:GBA63_21975"/>
<reference evidence="1 2" key="1">
    <citation type="submission" date="2019-10" db="EMBL/GenBank/DDBJ databases">
        <title>Rubrobacter sp nov SCSIO 52090 isolated from a deep-sea sediment in the South China Sea.</title>
        <authorList>
            <person name="Chen R.W."/>
        </authorList>
    </citation>
    <scope>NUCLEOTIDE SEQUENCE [LARGE SCALE GENOMIC DNA]</scope>
    <source>
        <strain evidence="1 2">SCSIO 52909</strain>
        <plasmid evidence="1 2">unnamed1</plasmid>
    </source>
</reference>
<keyword evidence="1" id="KW-0614">Plasmid</keyword>
<evidence type="ECO:0000313" key="2">
    <source>
        <dbReference type="Proteomes" id="UP000501452"/>
    </source>
</evidence>
<keyword evidence="2" id="KW-1185">Reference proteome</keyword>
<dbReference type="AlphaFoldDB" id="A0A6G8QG00"/>
<dbReference type="Gene3D" id="3.40.30.10">
    <property type="entry name" value="Glutaredoxin"/>
    <property type="match status" value="1"/>
</dbReference>
<dbReference type="EMBL" id="CP045120">
    <property type="protein sequence ID" value="QIN85382.1"/>
    <property type="molecule type" value="Genomic_DNA"/>
</dbReference>